<gene>
    <name evidence="2" type="ORF">NCTC10126_00850</name>
    <name evidence="1" type="ORF">NPA07_03270</name>
</gene>
<evidence type="ECO:0000313" key="4">
    <source>
        <dbReference type="Proteomes" id="UP001058569"/>
    </source>
</evidence>
<evidence type="ECO:0000313" key="3">
    <source>
        <dbReference type="Proteomes" id="UP000280036"/>
    </source>
</evidence>
<protein>
    <submittedName>
        <fullName evidence="2">Uncharacterized protein</fullName>
    </submittedName>
</protein>
<dbReference type="RefSeq" id="WP_126118523.1">
    <property type="nucleotide sequence ID" value="NZ_CP101806.1"/>
</dbReference>
<sequence>MISIDNNRAFLKYDPNKLKEEEIEYLREEIVKTEESQPFHFAVLDDTSPIVQEELENFIEQCNSEDIE</sequence>
<dbReference type="Proteomes" id="UP001058569">
    <property type="component" value="Chromosome"/>
</dbReference>
<keyword evidence="4" id="KW-1185">Reference proteome</keyword>
<reference evidence="1" key="2">
    <citation type="submission" date="2022-07" db="EMBL/GenBank/DDBJ databases">
        <title>Complete genome of Mycoplasma caviae type strain G122.</title>
        <authorList>
            <person name="Spergser J."/>
        </authorList>
    </citation>
    <scope>NUCLEOTIDE SEQUENCE</scope>
    <source>
        <strain evidence="1">G122</strain>
    </source>
</reference>
<proteinExistence type="predicted"/>
<evidence type="ECO:0000313" key="1">
    <source>
        <dbReference type="EMBL" id="UUD34817.1"/>
    </source>
</evidence>
<dbReference type="Proteomes" id="UP000280036">
    <property type="component" value="Unassembled WGS sequence"/>
</dbReference>
<reference evidence="2 3" key="1">
    <citation type="submission" date="2018-12" db="EMBL/GenBank/DDBJ databases">
        <authorList>
            <consortium name="Pathogen Informatics"/>
        </authorList>
    </citation>
    <scope>NUCLEOTIDE SEQUENCE [LARGE SCALE GENOMIC DNA]</scope>
    <source>
        <strain evidence="2 3">NCTC10126</strain>
    </source>
</reference>
<dbReference type="AlphaFoldDB" id="A0A3P8MDW9"/>
<accession>A0A3P8MDW9</accession>
<dbReference type="EMBL" id="CP101806">
    <property type="protein sequence ID" value="UUD34817.1"/>
    <property type="molecule type" value="Genomic_DNA"/>
</dbReference>
<name>A0A3P8MDW9_9BACT</name>
<evidence type="ECO:0000313" key="2">
    <source>
        <dbReference type="EMBL" id="VDR42330.1"/>
    </source>
</evidence>
<organism evidence="2 3">
    <name type="scientific">Mycoplasmopsis caviae</name>
    <dbReference type="NCBI Taxonomy" id="55603"/>
    <lineage>
        <taxon>Bacteria</taxon>
        <taxon>Bacillati</taxon>
        <taxon>Mycoplasmatota</taxon>
        <taxon>Mycoplasmoidales</taxon>
        <taxon>Metamycoplasmataceae</taxon>
        <taxon>Mycoplasmopsis</taxon>
    </lineage>
</organism>
<dbReference type="EMBL" id="UZVY01000001">
    <property type="protein sequence ID" value="VDR42330.1"/>
    <property type="molecule type" value="Genomic_DNA"/>
</dbReference>